<protein>
    <submittedName>
        <fullName evidence="1">Uncharacterized protein</fullName>
    </submittedName>
</protein>
<dbReference type="AlphaFoldDB" id="A0A392VRH3"/>
<reference evidence="1 2" key="1">
    <citation type="journal article" date="2018" name="Front. Plant Sci.">
        <title>Red Clover (Trifolium pratense) and Zigzag Clover (T. medium) - A Picture of Genomic Similarities and Differences.</title>
        <authorList>
            <person name="Dluhosova J."/>
            <person name="Istvanek J."/>
            <person name="Nedelnik J."/>
            <person name="Repkova J."/>
        </authorList>
    </citation>
    <scope>NUCLEOTIDE SEQUENCE [LARGE SCALE GENOMIC DNA]</scope>
    <source>
        <strain evidence="2">cv. 10/8</strain>
        <tissue evidence="1">Leaf</tissue>
    </source>
</reference>
<keyword evidence="2" id="KW-1185">Reference proteome</keyword>
<evidence type="ECO:0000313" key="2">
    <source>
        <dbReference type="Proteomes" id="UP000265520"/>
    </source>
</evidence>
<dbReference type="Proteomes" id="UP000265520">
    <property type="component" value="Unassembled WGS sequence"/>
</dbReference>
<evidence type="ECO:0000313" key="1">
    <source>
        <dbReference type="EMBL" id="MCI89030.1"/>
    </source>
</evidence>
<comment type="caution">
    <text evidence="1">The sequence shown here is derived from an EMBL/GenBank/DDBJ whole genome shotgun (WGS) entry which is preliminary data.</text>
</comment>
<dbReference type="EMBL" id="LXQA011208390">
    <property type="protein sequence ID" value="MCI89030.1"/>
    <property type="molecule type" value="Genomic_DNA"/>
</dbReference>
<organism evidence="1 2">
    <name type="scientific">Trifolium medium</name>
    <dbReference type="NCBI Taxonomy" id="97028"/>
    <lineage>
        <taxon>Eukaryota</taxon>
        <taxon>Viridiplantae</taxon>
        <taxon>Streptophyta</taxon>
        <taxon>Embryophyta</taxon>
        <taxon>Tracheophyta</taxon>
        <taxon>Spermatophyta</taxon>
        <taxon>Magnoliopsida</taxon>
        <taxon>eudicotyledons</taxon>
        <taxon>Gunneridae</taxon>
        <taxon>Pentapetalae</taxon>
        <taxon>rosids</taxon>
        <taxon>fabids</taxon>
        <taxon>Fabales</taxon>
        <taxon>Fabaceae</taxon>
        <taxon>Papilionoideae</taxon>
        <taxon>50 kb inversion clade</taxon>
        <taxon>NPAAA clade</taxon>
        <taxon>Hologalegina</taxon>
        <taxon>IRL clade</taxon>
        <taxon>Trifolieae</taxon>
        <taxon>Trifolium</taxon>
    </lineage>
</organism>
<proteinExistence type="predicted"/>
<feature type="non-terminal residue" evidence="1">
    <location>
        <position position="1"/>
    </location>
</feature>
<name>A0A392VRH3_9FABA</name>
<sequence length="29" mass="3270">EVGELGLEARGARGSESSWSLRIRRRIEV</sequence>
<accession>A0A392VRH3</accession>